<dbReference type="Gene3D" id="1.10.3720.10">
    <property type="entry name" value="MetI-like"/>
    <property type="match status" value="1"/>
</dbReference>
<dbReference type="CDD" id="cd06261">
    <property type="entry name" value="TM_PBP2"/>
    <property type="match status" value="1"/>
</dbReference>
<evidence type="ECO:0000313" key="10">
    <source>
        <dbReference type="Proteomes" id="UP001501586"/>
    </source>
</evidence>
<dbReference type="SUPFAM" id="SSF161098">
    <property type="entry name" value="MetI-like"/>
    <property type="match status" value="1"/>
</dbReference>
<evidence type="ECO:0000256" key="2">
    <source>
        <dbReference type="ARBA" id="ARBA00022448"/>
    </source>
</evidence>
<accession>A0ABP8EG05</accession>
<dbReference type="PROSITE" id="PS50928">
    <property type="entry name" value="ABC_TM1"/>
    <property type="match status" value="1"/>
</dbReference>
<keyword evidence="10" id="KW-1185">Reference proteome</keyword>
<feature type="transmembrane region" description="Helical" evidence="7">
    <location>
        <begin position="258"/>
        <end position="278"/>
    </location>
</feature>
<keyword evidence="6 7" id="KW-0472">Membrane</keyword>
<name>A0ABP8EG05_9MICO</name>
<dbReference type="Proteomes" id="UP001501586">
    <property type="component" value="Unassembled WGS sequence"/>
</dbReference>
<comment type="caution">
    <text evidence="9">The sequence shown here is derived from an EMBL/GenBank/DDBJ whole genome shotgun (WGS) entry which is preliminary data.</text>
</comment>
<evidence type="ECO:0000256" key="3">
    <source>
        <dbReference type="ARBA" id="ARBA00022475"/>
    </source>
</evidence>
<evidence type="ECO:0000313" key="9">
    <source>
        <dbReference type="EMBL" id="GAA4282897.1"/>
    </source>
</evidence>
<sequence>MSTSTADIRLADGPLDDPREQEFLQVSKRARSGWQRSAASTGLVLVVVLVSAWVVGLLDGTRMITGLADIADLLSEMWVPDFSNLNNWWGPLWDSMTMSIAATALAVLLSVPLALLGARNTSPHPAVYWVARLILNVLRSVPELIMAIVFVAAVGFGALPGALALGIHSAGMVGKFFAEAIEHADQAPVEAARATGAGPAQVILHGILPQVLPQLADTTVYRWELNFRASVVVGVVGAGGIGFELIAALRTLQYDEVAAILLVILATVTLVDALGGALRKRFQ</sequence>
<reference evidence="10" key="1">
    <citation type="journal article" date="2019" name="Int. J. Syst. Evol. Microbiol.">
        <title>The Global Catalogue of Microorganisms (GCM) 10K type strain sequencing project: providing services to taxonomists for standard genome sequencing and annotation.</title>
        <authorList>
            <consortium name="The Broad Institute Genomics Platform"/>
            <consortium name="The Broad Institute Genome Sequencing Center for Infectious Disease"/>
            <person name="Wu L."/>
            <person name="Ma J."/>
        </authorList>
    </citation>
    <scope>NUCLEOTIDE SEQUENCE [LARGE SCALE GENOMIC DNA]</scope>
    <source>
        <strain evidence="10">JCM 17458</strain>
    </source>
</reference>
<organism evidence="9 10">
    <name type="scientific">Brevibacterium daeguense</name>
    <dbReference type="NCBI Taxonomy" id="909936"/>
    <lineage>
        <taxon>Bacteria</taxon>
        <taxon>Bacillati</taxon>
        <taxon>Actinomycetota</taxon>
        <taxon>Actinomycetes</taxon>
        <taxon>Micrococcales</taxon>
        <taxon>Brevibacteriaceae</taxon>
        <taxon>Brevibacterium</taxon>
    </lineage>
</organism>
<dbReference type="NCBIfam" id="TIGR01097">
    <property type="entry name" value="PhnE"/>
    <property type="match status" value="1"/>
</dbReference>
<feature type="transmembrane region" description="Helical" evidence="7">
    <location>
        <begin position="147"/>
        <end position="167"/>
    </location>
</feature>
<evidence type="ECO:0000256" key="5">
    <source>
        <dbReference type="ARBA" id="ARBA00022989"/>
    </source>
</evidence>
<evidence type="ECO:0000259" key="8">
    <source>
        <dbReference type="PROSITE" id="PS50928"/>
    </source>
</evidence>
<keyword evidence="3" id="KW-1003">Cell membrane</keyword>
<evidence type="ECO:0000256" key="6">
    <source>
        <dbReference type="ARBA" id="ARBA00023136"/>
    </source>
</evidence>
<keyword evidence="5 7" id="KW-1133">Transmembrane helix</keyword>
<feature type="transmembrane region" description="Helical" evidence="7">
    <location>
        <begin position="231"/>
        <end position="252"/>
    </location>
</feature>
<evidence type="ECO:0000256" key="1">
    <source>
        <dbReference type="ARBA" id="ARBA00004651"/>
    </source>
</evidence>
<dbReference type="PANTHER" id="PTHR30043">
    <property type="entry name" value="PHOSPHONATES TRANSPORT SYSTEM PERMEASE PROTEIN"/>
    <property type="match status" value="1"/>
</dbReference>
<gene>
    <name evidence="9" type="ORF">GCM10022261_04280</name>
</gene>
<keyword evidence="4 7" id="KW-0812">Transmembrane</keyword>
<evidence type="ECO:0000256" key="4">
    <source>
        <dbReference type="ARBA" id="ARBA00022692"/>
    </source>
</evidence>
<dbReference type="InterPro" id="IPR035906">
    <property type="entry name" value="MetI-like_sf"/>
</dbReference>
<dbReference type="PANTHER" id="PTHR30043:SF1">
    <property type="entry name" value="ABC TRANSPORT SYSTEM PERMEASE PROTEIN P69"/>
    <property type="match status" value="1"/>
</dbReference>
<dbReference type="InterPro" id="IPR000515">
    <property type="entry name" value="MetI-like"/>
</dbReference>
<evidence type="ECO:0000256" key="7">
    <source>
        <dbReference type="RuleBase" id="RU363032"/>
    </source>
</evidence>
<dbReference type="RefSeq" id="WP_236864886.1">
    <property type="nucleotide sequence ID" value="NZ_BAABAZ010000004.1"/>
</dbReference>
<dbReference type="Pfam" id="PF00528">
    <property type="entry name" value="BPD_transp_1"/>
    <property type="match status" value="1"/>
</dbReference>
<dbReference type="EMBL" id="BAABAZ010000004">
    <property type="protein sequence ID" value="GAA4282897.1"/>
    <property type="molecule type" value="Genomic_DNA"/>
</dbReference>
<keyword evidence="2 7" id="KW-0813">Transport</keyword>
<dbReference type="InterPro" id="IPR005769">
    <property type="entry name" value="PhnE/PtxC"/>
</dbReference>
<feature type="transmembrane region" description="Helical" evidence="7">
    <location>
        <begin position="96"/>
        <end position="118"/>
    </location>
</feature>
<proteinExistence type="inferred from homology"/>
<comment type="subcellular location">
    <subcellularLocation>
        <location evidence="1 7">Cell membrane</location>
        <topology evidence="1 7">Multi-pass membrane protein</topology>
    </subcellularLocation>
</comment>
<feature type="transmembrane region" description="Helical" evidence="7">
    <location>
        <begin position="38"/>
        <end position="58"/>
    </location>
</feature>
<protein>
    <recommendedName>
        <fullName evidence="8">ABC transmembrane type-1 domain-containing protein</fullName>
    </recommendedName>
</protein>
<feature type="domain" description="ABC transmembrane type-1" evidence="8">
    <location>
        <begin position="92"/>
        <end position="275"/>
    </location>
</feature>
<comment type="similarity">
    <text evidence="7">Belongs to the binding-protein-dependent transport system permease family.</text>
</comment>